<feature type="region of interest" description="Disordered" evidence="1">
    <location>
        <begin position="682"/>
        <end position="872"/>
    </location>
</feature>
<evidence type="ECO:0000313" key="4">
    <source>
        <dbReference type="Proteomes" id="UP000762676"/>
    </source>
</evidence>
<comment type="caution">
    <text evidence="3">The sequence shown here is derived from an EMBL/GenBank/DDBJ whole genome shotgun (WGS) entry which is preliminary data.</text>
</comment>
<feature type="compositionally biased region" description="Basic and acidic residues" evidence="1">
    <location>
        <begin position="1131"/>
        <end position="1140"/>
    </location>
</feature>
<feature type="transmembrane region" description="Helical" evidence="2">
    <location>
        <begin position="1262"/>
        <end position="1288"/>
    </location>
</feature>
<feature type="compositionally biased region" description="Polar residues" evidence="1">
    <location>
        <begin position="150"/>
        <end position="160"/>
    </location>
</feature>
<organism evidence="3 4">
    <name type="scientific">Elysia marginata</name>
    <dbReference type="NCBI Taxonomy" id="1093978"/>
    <lineage>
        <taxon>Eukaryota</taxon>
        <taxon>Metazoa</taxon>
        <taxon>Spiralia</taxon>
        <taxon>Lophotrochozoa</taxon>
        <taxon>Mollusca</taxon>
        <taxon>Gastropoda</taxon>
        <taxon>Heterobranchia</taxon>
        <taxon>Euthyneura</taxon>
        <taxon>Panpulmonata</taxon>
        <taxon>Sacoglossa</taxon>
        <taxon>Placobranchoidea</taxon>
        <taxon>Plakobranchidae</taxon>
        <taxon>Elysia</taxon>
    </lineage>
</organism>
<keyword evidence="4" id="KW-1185">Reference proteome</keyword>
<protein>
    <submittedName>
        <fullName evidence="3">Uncharacterized protein</fullName>
    </submittedName>
</protein>
<feature type="compositionally biased region" description="Basic and acidic residues" evidence="1">
    <location>
        <begin position="133"/>
        <end position="143"/>
    </location>
</feature>
<feature type="compositionally biased region" description="Basic and acidic residues" evidence="1">
    <location>
        <begin position="758"/>
        <end position="769"/>
    </location>
</feature>
<feature type="compositionally biased region" description="Polar residues" evidence="1">
    <location>
        <begin position="470"/>
        <end position="492"/>
    </location>
</feature>
<keyword evidence="2" id="KW-0472">Membrane</keyword>
<feature type="region of interest" description="Disordered" evidence="1">
    <location>
        <begin position="932"/>
        <end position="1014"/>
    </location>
</feature>
<feature type="region of interest" description="Disordered" evidence="1">
    <location>
        <begin position="1037"/>
        <end position="1229"/>
    </location>
</feature>
<feature type="compositionally biased region" description="Basic and acidic residues" evidence="1">
    <location>
        <begin position="627"/>
        <end position="639"/>
    </location>
</feature>
<feature type="compositionally biased region" description="Low complexity" evidence="1">
    <location>
        <begin position="1166"/>
        <end position="1194"/>
    </location>
</feature>
<feature type="compositionally biased region" description="Polar residues" evidence="1">
    <location>
        <begin position="719"/>
        <end position="733"/>
    </location>
</feature>
<name>A0AAV4IUQ5_9GAST</name>
<feature type="compositionally biased region" description="Polar residues" evidence="1">
    <location>
        <begin position="744"/>
        <end position="756"/>
    </location>
</feature>
<feature type="compositionally biased region" description="Polar residues" evidence="1">
    <location>
        <begin position="615"/>
        <end position="625"/>
    </location>
</feature>
<feature type="compositionally biased region" description="Polar residues" evidence="1">
    <location>
        <begin position="101"/>
        <end position="112"/>
    </location>
</feature>
<keyword evidence="2" id="KW-0812">Transmembrane</keyword>
<feature type="compositionally biased region" description="Low complexity" evidence="1">
    <location>
        <begin position="1141"/>
        <end position="1154"/>
    </location>
</feature>
<proteinExistence type="predicted"/>
<gene>
    <name evidence="3" type="ORF">ElyMa_004854800</name>
</gene>
<feature type="compositionally biased region" description="Basic and acidic residues" evidence="1">
    <location>
        <begin position="443"/>
        <end position="461"/>
    </location>
</feature>
<dbReference type="Proteomes" id="UP000762676">
    <property type="component" value="Unassembled WGS sequence"/>
</dbReference>
<feature type="compositionally biased region" description="Acidic residues" evidence="1">
    <location>
        <begin position="548"/>
        <end position="557"/>
    </location>
</feature>
<sequence length="1308" mass="140774">MFASHLAKCESLSDEISRGDDQGVQINTGGGAQCLDRVLDADITTLCFPSPKSQQDFVSIQGTEGSLGIGPHVVFNSASVIASSFRRCSTRVSGGADTLLSQRGGNNITSAVQKDRKPDAQPLRVPSFSEIETENRTEPDLGKVSRAGSDVSSCGVTDSDSGFGPGTAQIRSQIREAGCPSSELDNSPTTASGEGISFQSDSFSQGRYSAFSCVNSRTRESAISRAHSIETDTHSFYPRRGNSYPHQHIDTARGHGLTRASTIETDSHVYNSRTDRYRPGNFDTGSGCVIRNADTFETVAHVHSHDSGLNRSDCIDISPEGDIDGRDPSLAVLDSNPCRAQCSSRGEGLEAQENGENGDYFHTRPFPLPPSCEIGNSAKGGAIARANTIETDACYNNGCIGRFRSNASDISPVHNIVRATTIEGDRYPSKSPVPRDFAQFRPIDVDPEVKPCDETASRESPRNAQLEGLPTQSPAVKPSSTSDVLSEGSDYSSDPDLDKDRCSGPQTTGPGPDLDKDCCSGPQTTGPGAPRRGFKGTGSLTRSRAVVEDDDDDDDDNSLPVKDFGPTKTSPTSSATGTPLTGLQTETTVTGFTYLKNSSPPTRFTPTTSSNRNTIPANTVHQADSYNRYEDKHPRKSSGDIESCTADQSFQYGISSIPPPYNQTCGENESGFSICDSYPSIARTPGQHADRNTNTQESATRVHPNPRGTRLVEHFPPGNTASLEDTQANNPNPRGTRLVEHFPTGNTASLEDTQANARRVESEPVDRASYDNSSSSVSENSAEQKSSTGPDSKYNQERAPRNTSPTGEHCRSPDQQRGTNKPSPHRKESESLSLNQQSPPLGVTASVHTQNRDWDIPLKTTSNRRGIESQTWKREASIGSSKVSEQSQLSQCGALAQRDAGDYRHRQDNLPRAFSAETQKLISVLDQSFGSGINRKETNHSFDSLDGTAGVSRAPVAPARPKARRQDTRDTGYSSSSQDSGERKTTARRSFSHERPLSYRSDSVPSGGRGLSSRTLASRFEDSGLNNRDRQFLSSAGAKTGADLPRDTPSHGQNGDQIGQRSSPRRGDYPFGHNTAYPSGPEVAHRRHDPRYQRSKSSGRESLPRQLPSYSSSRRLGQINASFDLPPSSDSRWRMRDRSDSGSASAGPAGPSSAERVHRGAYSFDRSGSQGSSAHSGSQGSSAHSGSRGSSAHSGHFKPSSQVTVEESLSDRHRSHWTMKPEGRSVRSLKTEALVHQNSATSTHSGGLDTDHSDDTQGKYPIIIITIIIIIILILIIIIIIIIIIVSITIPIDIISLSPPSPLLSSST</sequence>
<feature type="compositionally biased region" description="Polar residues" evidence="1">
    <location>
        <begin position="567"/>
        <end position="591"/>
    </location>
</feature>
<feature type="region of interest" description="Disordered" evidence="1">
    <location>
        <begin position="101"/>
        <end position="199"/>
    </location>
</feature>
<feature type="compositionally biased region" description="Low complexity" evidence="1">
    <location>
        <begin position="597"/>
        <end position="614"/>
    </location>
</feature>
<feature type="compositionally biased region" description="Polar residues" evidence="1">
    <location>
        <begin position="183"/>
        <end position="199"/>
    </location>
</feature>
<accession>A0AAV4IUQ5</accession>
<reference evidence="3 4" key="1">
    <citation type="journal article" date="2021" name="Elife">
        <title>Chloroplast acquisition without the gene transfer in kleptoplastic sea slugs, Plakobranchus ocellatus.</title>
        <authorList>
            <person name="Maeda T."/>
            <person name="Takahashi S."/>
            <person name="Yoshida T."/>
            <person name="Shimamura S."/>
            <person name="Takaki Y."/>
            <person name="Nagai Y."/>
            <person name="Toyoda A."/>
            <person name="Suzuki Y."/>
            <person name="Arimoto A."/>
            <person name="Ishii H."/>
            <person name="Satoh N."/>
            <person name="Nishiyama T."/>
            <person name="Hasebe M."/>
            <person name="Maruyama T."/>
            <person name="Minagawa J."/>
            <person name="Obokata J."/>
            <person name="Shigenobu S."/>
        </authorList>
    </citation>
    <scope>NUCLEOTIDE SEQUENCE [LARGE SCALE GENOMIC DNA]</scope>
</reference>
<keyword evidence="2" id="KW-1133">Transmembrane helix</keyword>
<evidence type="ECO:0000313" key="3">
    <source>
        <dbReference type="EMBL" id="GFS12261.1"/>
    </source>
</evidence>
<evidence type="ECO:0000256" key="2">
    <source>
        <dbReference type="SAM" id="Phobius"/>
    </source>
</evidence>
<feature type="compositionally biased region" description="Polar residues" evidence="1">
    <location>
        <begin position="1108"/>
        <end position="1121"/>
    </location>
</feature>
<feature type="compositionally biased region" description="Low complexity" evidence="1">
    <location>
        <begin position="770"/>
        <end position="787"/>
    </location>
</feature>
<feature type="compositionally biased region" description="Polar residues" evidence="1">
    <location>
        <begin position="1050"/>
        <end position="1062"/>
    </location>
</feature>
<dbReference type="EMBL" id="BMAT01009703">
    <property type="protein sequence ID" value="GFS12261.1"/>
    <property type="molecule type" value="Genomic_DNA"/>
</dbReference>
<evidence type="ECO:0000256" key="1">
    <source>
        <dbReference type="SAM" id="MobiDB-lite"/>
    </source>
</evidence>
<feature type="region of interest" description="Disordered" evidence="1">
    <location>
        <begin position="425"/>
        <end position="642"/>
    </location>
</feature>
<feature type="compositionally biased region" description="Basic and acidic residues" evidence="1">
    <location>
        <begin position="980"/>
        <end position="997"/>
    </location>
</feature>